<feature type="domain" description="Isochorismatase-like" evidence="4">
    <location>
        <begin position="21"/>
        <end position="243"/>
    </location>
</feature>
<dbReference type="HOGENOM" id="CLU_748075_0_0_1"/>
<gene>
    <name evidence="5" type="ORF">DOTSEDRAFT_43042</name>
</gene>
<feature type="compositionally biased region" description="Acidic residues" evidence="3">
    <location>
        <begin position="264"/>
        <end position="285"/>
    </location>
</feature>
<dbReference type="InterPro" id="IPR036380">
    <property type="entry name" value="Isochorismatase-like_sf"/>
</dbReference>
<name>N1PW08_DOTSN</name>
<comment type="similarity">
    <text evidence="1">Belongs to the isochorismatase family.</text>
</comment>
<dbReference type="OrthoDB" id="445341at2759"/>
<evidence type="ECO:0000313" key="5">
    <source>
        <dbReference type="EMBL" id="EME46545.1"/>
    </source>
</evidence>
<dbReference type="Proteomes" id="UP000016933">
    <property type="component" value="Unassembled WGS sequence"/>
</dbReference>
<evidence type="ECO:0000256" key="1">
    <source>
        <dbReference type="ARBA" id="ARBA00006336"/>
    </source>
</evidence>
<protein>
    <recommendedName>
        <fullName evidence="4">Isochorismatase-like domain-containing protein</fullName>
    </recommendedName>
</protein>
<dbReference type="SUPFAM" id="SSF52499">
    <property type="entry name" value="Isochorismatase-like hydrolases"/>
    <property type="match status" value="1"/>
</dbReference>
<dbReference type="AlphaFoldDB" id="N1PW08"/>
<dbReference type="CDD" id="cd00431">
    <property type="entry name" value="cysteine_hydrolases"/>
    <property type="match status" value="1"/>
</dbReference>
<feature type="compositionally biased region" description="Acidic residues" evidence="3">
    <location>
        <begin position="299"/>
        <end position="311"/>
    </location>
</feature>
<dbReference type="InterPro" id="IPR050272">
    <property type="entry name" value="Isochorismatase-like_hydrls"/>
</dbReference>
<feature type="region of interest" description="Disordered" evidence="3">
    <location>
        <begin position="247"/>
        <end position="317"/>
    </location>
</feature>
<dbReference type="PANTHER" id="PTHR43540">
    <property type="entry name" value="PEROXYUREIDOACRYLATE/UREIDOACRYLATE AMIDOHYDROLASE-RELATED"/>
    <property type="match status" value="1"/>
</dbReference>
<dbReference type="Gene3D" id="3.40.50.850">
    <property type="entry name" value="Isochorismatase-like"/>
    <property type="match status" value="1"/>
</dbReference>
<dbReference type="InterPro" id="IPR000868">
    <property type="entry name" value="Isochorismatase-like_dom"/>
</dbReference>
<feature type="region of interest" description="Disordered" evidence="3">
    <location>
        <begin position="74"/>
        <end position="122"/>
    </location>
</feature>
<dbReference type="Pfam" id="PF00857">
    <property type="entry name" value="Isochorismatase"/>
    <property type="match status" value="1"/>
</dbReference>
<evidence type="ECO:0000256" key="3">
    <source>
        <dbReference type="SAM" id="MobiDB-lite"/>
    </source>
</evidence>
<reference evidence="6" key="1">
    <citation type="journal article" date="2012" name="PLoS Genet.">
        <title>The genomes of the fungal plant pathogens Cladosporium fulvum and Dothistroma septosporum reveal adaptation to different hosts and lifestyles but also signatures of common ancestry.</title>
        <authorList>
            <person name="de Wit P.J.G.M."/>
            <person name="van der Burgt A."/>
            <person name="Oekmen B."/>
            <person name="Stergiopoulos I."/>
            <person name="Abd-Elsalam K.A."/>
            <person name="Aerts A.L."/>
            <person name="Bahkali A.H."/>
            <person name="Beenen H.G."/>
            <person name="Chettri P."/>
            <person name="Cox M.P."/>
            <person name="Datema E."/>
            <person name="de Vries R.P."/>
            <person name="Dhillon B."/>
            <person name="Ganley A.R."/>
            <person name="Griffiths S.A."/>
            <person name="Guo Y."/>
            <person name="Hamelin R.C."/>
            <person name="Henrissat B."/>
            <person name="Kabir M.S."/>
            <person name="Jashni M.K."/>
            <person name="Kema G."/>
            <person name="Klaubauf S."/>
            <person name="Lapidus A."/>
            <person name="Levasseur A."/>
            <person name="Lindquist E."/>
            <person name="Mehrabi R."/>
            <person name="Ohm R.A."/>
            <person name="Owen T.J."/>
            <person name="Salamov A."/>
            <person name="Schwelm A."/>
            <person name="Schijlen E."/>
            <person name="Sun H."/>
            <person name="van den Burg H.A."/>
            <person name="van Ham R.C.H.J."/>
            <person name="Zhang S."/>
            <person name="Goodwin S.B."/>
            <person name="Grigoriev I.V."/>
            <person name="Collemare J."/>
            <person name="Bradshaw R.E."/>
        </authorList>
    </citation>
    <scope>NUCLEOTIDE SEQUENCE [LARGE SCALE GENOMIC DNA]</scope>
    <source>
        <strain evidence="6">NZE10 / CBS 128990</strain>
    </source>
</reference>
<reference evidence="5 6" key="2">
    <citation type="journal article" date="2012" name="PLoS Pathog.">
        <title>Diverse lifestyles and strategies of plant pathogenesis encoded in the genomes of eighteen Dothideomycetes fungi.</title>
        <authorList>
            <person name="Ohm R.A."/>
            <person name="Feau N."/>
            <person name="Henrissat B."/>
            <person name="Schoch C.L."/>
            <person name="Horwitz B.A."/>
            <person name="Barry K.W."/>
            <person name="Condon B.J."/>
            <person name="Copeland A.C."/>
            <person name="Dhillon B."/>
            <person name="Glaser F."/>
            <person name="Hesse C.N."/>
            <person name="Kosti I."/>
            <person name="LaButti K."/>
            <person name="Lindquist E.A."/>
            <person name="Lucas S."/>
            <person name="Salamov A.A."/>
            <person name="Bradshaw R.E."/>
            <person name="Ciuffetti L."/>
            <person name="Hamelin R.C."/>
            <person name="Kema G.H.J."/>
            <person name="Lawrence C."/>
            <person name="Scott J.A."/>
            <person name="Spatafora J.W."/>
            <person name="Turgeon B.G."/>
            <person name="de Wit P.J.G.M."/>
            <person name="Zhong S."/>
            <person name="Goodwin S.B."/>
            <person name="Grigoriev I.V."/>
        </authorList>
    </citation>
    <scope>NUCLEOTIDE SEQUENCE [LARGE SCALE GENOMIC DNA]</scope>
    <source>
        <strain evidence="6">NZE10 / CBS 128990</strain>
    </source>
</reference>
<keyword evidence="6" id="KW-1185">Reference proteome</keyword>
<evidence type="ECO:0000313" key="6">
    <source>
        <dbReference type="Proteomes" id="UP000016933"/>
    </source>
</evidence>
<dbReference type="GO" id="GO:0016787">
    <property type="term" value="F:hydrolase activity"/>
    <property type="evidence" value="ECO:0007669"/>
    <property type="project" value="UniProtKB-KW"/>
</dbReference>
<keyword evidence="2" id="KW-0378">Hydrolase</keyword>
<feature type="region of interest" description="Disordered" evidence="3">
    <location>
        <begin position="335"/>
        <end position="370"/>
    </location>
</feature>
<dbReference type="eggNOG" id="ENOG502QRZN">
    <property type="taxonomic scope" value="Eukaryota"/>
</dbReference>
<sequence>MTSLFALLSQQTPNLTTGKGLVILGLQHDFVSPSGKLPVKDTGYLDRIVELVPAFREFGHVIWVRSEFQTTRPVNGLDTPGDTVVAGGSDGTEEEVPASPVRRASKKLKVSPRSSDTYSKPKIGEDDEELFLSRTRNREPCCIPGDKGAEFADQIQPLIQRETDMQIVKSHYSAFGGTSLLMKLRSRLITELFICGNMTNLSVYSTAMDAARYGMQITLIDDCLGYRKQDRHDLAIKQLRNNMSAETASSRSVLAELRKPSTGDEYEADEDGEDTESEVTEDENPETSSRHSYAADPDAALEADSDDDNEEVSLPILEPRESLALSTRNLQRLDLTSRVTPGSRYLAPSREQQKRITSSTTPKRPPFTAN</sequence>
<dbReference type="STRING" id="675120.N1PW08"/>
<organism evidence="5 6">
    <name type="scientific">Dothistroma septosporum (strain NZE10 / CBS 128990)</name>
    <name type="common">Red band needle blight fungus</name>
    <name type="synonym">Mycosphaerella pini</name>
    <dbReference type="NCBI Taxonomy" id="675120"/>
    <lineage>
        <taxon>Eukaryota</taxon>
        <taxon>Fungi</taxon>
        <taxon>Dikarya</taxon>
        <taxon>Ascomycota</taxon>
        <taxon>Pezizomycotina</taxon>
        <taxon>Dothideomycetes</taxon>
        <taxon>Dothideomycetidae</taxon>
        <taxon>Mycosphaerellales</taxon>
        <taxon>Mycosphaerellaceae</taxon>
        <taxon>Dothistroma</taxon>
    </lineage>
</organism>
<evidence type="ECO:0000259" key="4">
    <source>
        <dbReference type="Pfam" id="PF00857"/>
    </source>
</evidence>
<accession>N1PW08</accession>
<evidence type="ECO:0000256" key="2">
    <source>
        <dbReference type="ARBA" id="ARBA00022801"/>
    </source>
</evidence>
<dbReference type="OMA" id="FREHAGH"/>
<dbReference type="EMBL" id="KB446537">
    <property type="protein sequence ID" value="EME46545.1"/>
    <property type="molecule type" value="Genomic_DNA"/>
</dbReference>
<proteinExistence type="inferred from homology"/>